<gene>
    <name evidence="3" type="ORF">EYF70_11995</name>
    <name evidence="2" type="ORF">GCM10007387_16670</name>
</gene>
<dbReference type="RefSeq" id="WP_131145612.1">
    <property type="nucleotide sequence ID" value="NZ_BMWV01000003.1"/>
</dbReference>
<dbReference type="EMBL" id="BMWV01000003">
    <property type="protein sequence ID" value="GGY35327.1"/>
    <property type="molecule type" value="Genomic_DNA"/>
</dbReference>
<evidence type="ECO:0000313" key="5">
    <source>
        <dbReference type="Proteomes" id="UP000628442"/>
    </source>
</evidence>
<dbReference type="PANTHER" id="PTHR39594">
    <property type="entry name" value="PROTEIN YCHQ"/>
    <property type="match status" value="1"/>
</dbReference>
<evidence type="ECO:0000313" key="4">
    <source>
        <dbReference type="Proteomes" id="UP000292307"/>
    </source>
</evidence>
<dbReference type="OrthoDB" id="5588650at2"/>
<evidence type="ECO:0000313" key="3">
    <source>
        <dbReference type="EMBL" id="QBI01491.1"/>
    </source>
</evidence>
<feature type="transmembrane region" description="Helical" evidence="1">
    <location>
        <begin position="71"/>
        <end position="93"/>
    </location>
</feature>
<reference evidence="2" key="3">
    <citation type="submission" date="2022-12" db="EMBL/GenBank/DDBJ databases">
        <authorList>
            <person name="Sun Q."/>
            <person name="Kim S."/>
        </authorList>
    </citation>
    <scope>NUCLEOTIDE SEQUENCE</scope>
    <source>
        <strain evidence="2">KCTC 12343</strain>
    </source>
</reference>
<accession>A0A411WXR7</accession>
<feature type="transmembrane region" description="Helical" evidence="1">
    <location>
        <begin position="42"/>
        <end position="65"/>
    </location>
</feature>
<feature type="transmembrane region" description="Helical" evidence="1">
    <location>
        <begin position="6"/>
        <end position="30"/>
    </location>
</feature>
<keyword evidence="1" id="KW-0472">Membrane</keyword>
<dbReference type="EMBL" id="CP036401">
    <property type="protein sequence ID" value="QBI01491.1"/>
    <property type="molecule type" value="Genomic_DNA"/>
</dbReference>
<sequence length="125" mass="13694">MDYLALRHVHIACVTASGTLFLLRGIWMLAMPDMLRRRWVRTLPHLVDTGLLASAIGLATLSGQYPFAQPWLTAKVLALCAYIVLGAIALRYGRTVRVRIAALAAALALFGYIVTVAATRQPMPF</sequence>
<dbReference type="Proteomes" id="UP000292307">
    <property type="component" value="Chromosome"/>
</dbReference>
<reference evidence="2" key="1">
    <citation type="journal article" date="2014" name="Int. J. Syst. Evol. Microbiol.">
        <title>Complete genome sequence of Corynebacterium casei LMG S-19264T (=DSM 44701T), isolated from a smear-ripened cheese.</title>
        <authorList>
            <consortium name="US DOE Joint Genome Institute (JGI-PGF)"/>
            <person name="Walter F."/>
            <person name="Albersmeier A."/>
            <person name="Kalinowski J."/>
            <person name="Ruckert C."/>
        </authorList>
    </citation>
    <scope>NUCLEOTIDE SEQUENCE</scope>
    <source>
        <strain evidence="2">KCTC 12343</strain>
    </source>
</reference>
<dbReference type="Pfam" id="PF04247">
    <property type="entry name" value="SirB"/>
    <property type="match status" value="1"/>
</dbReference>
<dbReference type="PANTHER" id="PTHR39594:SF1">
    <property type="entry name" value="PROTEIN YCHQ"/>
    <property type="match status" value="1"/>
</dbReference>
<proteinExistence type="predicted"/>
<dbReference type="PIRSF" id="PIRSF005610">
    <property type="entry name" value="SirB"/>
    <property type="match status" value="1"/>
</dbReference>
<reference evidence="3 4" key="2">
    <citation type="submission" date="2019-02" db="EMBL/GenBank/DDBJ databases">
        <title>Draft Genome Sequences of Six Type Strains of the Genus Massilia.</title>
        <authorList>
            <person name="Miess H."/>
            <person name="Frediansyhah A."/>
            <person name="Gross H."/>
        </authorList>
    </citation>
    <scope>NUCLEOTIDE SEQUENCE [LARGE SCALE GENOMIC DNA]</scope>
    <source>
        <strain evidence="3 4">DSM 17472</strain>
    </source>
</reference>
<evidence type="ECO:0000313" key="2">
    <source>
        <dbReference type="EMBL" id="GGY35327.1"/>
    </source>
</evidence>
<evidence type="ECO:0000256" key="1">
    <source>
        <dbReference type="SAM" id="Phobius"/>
    </source>
</evidence>
<keyword evidence="4" id="KW-1185">Reference proteome</keyword>
<feature type="transmembrane region" description="Helical" evidence="1">
    <location>
        <begin position="100"/>
        <end position="119"/>
    </location>
</feature>
<dbReference type="GO" id="GO:0005886">
    <property type="term" value="C:plasma membrane"/>
    <property type="evidence" value="ECO:0007669"/>
    <property type="project" value="TreeGrafter"/>
</dbReference>
<dbReference type="AlphaFoldDB" id="A0A411WXR7"/>
<keyword evidence="1" id="KW-1133">Transmembrane helix</keyword>
<name>A0A411WXR7_9BURK</name>
<dbReference type="InterPro" id="IPR007360">
    <property type="entry name" value="SirB"/>
</dbReference>
<dbReference type="Proteomes" id="UP000628442">
    <property type="component" value="Unassembled WGS sequence"/>
</dbReference>
<protein>
    <submittedName>
        <fullName evidence="3">Regulator SirB</fullName>
    </submittedName>
    <submittedName>
        <fullName evidence="2">SirB family protein</fullName>
    </submittedName>
</protein>
<keyword evidence="1" id="KW-0812">Transmembrane</keyword>
<organism evidence="2 5">
    <name type="scientific">Pseudoduganella albidiflava</name>
    <dbReference type="NCBI Taxonomy" id="321983"/>
    <lineage>
        <taxon>Bacteria</taxon>
        <taxon>Pseudomonadati</taxon>
        <taxon>Pseudomonadota</taxon>
        <taxon>Betaproteobacteria</taxon>
        <taxon>Burkholderiales</taxon>
        <taxon>Oxalobacteraceae</taxon>
        <taxon>Telluria group</taxon>
        <taxon>Pseudoduganella</taxon>
    </lineage>
</organism>